<feature type="transmembrane region" description="Helical" evidence="1">
    <location>
        <begin position="180"/>
        <end position="201"/>
    </location>
</feature>
<reference evidence="2 3" key="1">
    <citation type="submission" date="2019-06" db="EMBL/GenBank/DDBJ databases">
        <title>Sequencing the genomes of 1000 actinobacteria strains.</title>
        <authorList>
            <person name="Klenk H.-P."/>
        </authorList>
    </citation>
    <scope>NUCLEOTIDE SEQUENCE [LARGE SCALE GENOMIC DNA]</scope>
    <source>
        <strain evidence="2 3">DSM 46699</strain>
    </source>
</reference>
<keyword evidence="1" id="KW-1133">Transmembrane helix</keyword>
<accession>A0A561VB47</accession>
<dbReference type="EMBL" id="VIWX01000001">
    <property type="protein sequence ID" value="TWG08841.1"/>
    <property type="molecule type" value="Genomic_DNA"/>
</dbReference>
<keyword evidence="3" id="KW-1185">Reference proteome</keyword>
<dbReference type="OrthoDB" id="3590217at2"/>
<evidence type="ECO:0000313" key="2">
    <source>
        <dbReference type="EMBL" id="TWG08841.1"/>
    </source>
</evidence>
<organism evidence="2 3">
    <name type="scientific">Saccharopolyspora dendranthemae</name>
    <dbReference type="NCBI Taxonomy" id="1181886"/>
    <lineage>
        <taxon>Bacteria</taxon>
        <taxon>Bacillati</taxon>
        <taxon>Actinomycetota</taxon>
        <taxon>Actinomycetes</taxon>
        <taxon>Pseudonocardiales</taxon>
        <taxon>Pseudonocardiaceae</taxon>
        <taxon>Saccharopolyspora</taxon>
    </lineage>
</organism>
<keyword evidence="1" id="KW-0472">Membrane</keyword>
<feature type="transmembrane region" description="Helical" evidence="1">
    <location>
        <begin position="116"/>
        <end position="136"/>
    </location>
</feature>
<sequence length="546" mass="56127">MGDMHTHTGVSSVDFLALTLRVLLLTSTALVAGIGLLRAGAQMRALPAWIAGGTTAALAGLSAAFLHINIGFVITHAVLALAVPLALRWRGVATFLGFGLALLLIAEAALGHTSLAFFIDTIFVAVAVVWFGLALAKSWNADGGLRPRPIALTAAIALVGAGIGQLVLSGIFDRRLWSTGYGIAVLVLVIGAVAVLAVTLALRETERVYRFGAIGVLAAVLAWATLPGIPVPHDLPVPGQARLAQAAGTPVLVTPNRAGHNLVHFPEAAGQGITVEQGDQISRAVSRPGTSGTWAEVDLPAGSSDLLIRNGESTGTVDVDTGGLPEIPGSAEPECASAALGAAVAGLARPVTCPDTELLPEDADALRKNVGFLADMKVPAITVVGDDTPRGRAATELVLGEAARRGLPVADNPDGALVQVSGWQKAGETLGNARYLYGIHVAPWLLHGPVVTASTGTSIPLRFDPRDRAALTYGMTQAAAFGDPPSLSGYRQWAAARGESIGGEVAMYATAQVDIMQMAGHQHGGNDGQWIPHGTIVAISGPLTQK</sequence>
<protein>
    <submittedName>
        <fullName evidence="2">Uncharacterized protein</fullName>
    </submittedName>
</protein>
<name>A0A561VB47_9PSEU</name>
<gene>
    <name evidence="2" type="ORF">FHU35_111467</name>
</gene>
<proteinExistence type="predicted"/>
<feature type="transmembrane region" description="Helical" evidence="1">
    <location>
        <begin position="15"/>
        <end position="37"/>
    </location>
</feature>
<comment type="caution">
    <text evidence="2">The sequence shown here is derived from an EMBL/GenBank/DDBJ whole genome shotgun (WGS) entry which is preliminary data.</text>
</comment>
<evidence type="ECO:0000313" key="3">
    <source>
        <dbReference type="Proteomes" id="UP000316184"/>
    </source>
</evidence>
<dbReference type="RefSeq" id="WP_145737556.1">
    <property type="nucleotide sequence ID" value="NZ_VIWX01000001.1"/>
</dbReference>
<evidence type="ECO:0000256" key="1">
    <source>
        <dbReference type="SAM" id="Phobius"/>
    </source>
</evidence>
<dbReference type="Proteomes" id="UP000316184">
    <property type="component" value="Unassembled WGS sequence"/>
</dbReference>
<feature type="transmembrane region" description="Helical" evidence="1">
    <location>
        <begin position="92"/>
        <end position="110"/>
    </location>
</feature>
<keyword evidence="1" id="KW-0812">Transmembrane</keyword>
<feature type="transmembrane region" description="Helical" evidence="1">
    <location>
        <begin position="148"/>
        <end position="168"/>
    </location>
</feature>
<dbReference type="AlphaFoldDB" id="A0A561VB47"/>